<accession>A0ABT9B9S2</accession>
<name>A0ABT9B9S2_9BACT</name>
<feature type="domain" description="HTH LytTR-type" evidence="3">
    <location>
        <begin position="165"/>
        <end position="267"/>
    </location>
</feature>
<evidence type="ECO:0000256" key="1">
    <source>
        <dbReference type="PROSITE-ProRule" id="PRU00169"/>
    </source>
</evidence>
<dbReference type="RefSeq" id="WP_305006329.1">
    <property type="nucleotide sequence ID" value="NZ_JAUQSY010000005.1"/>
</dbReference>
<dbReference type="PROSITE" id="PS50930">
    <property type="entry name" value="HTH_LYTTR"/>
    <property type="match status" value="1"/>
</dbReference>
<dbReference type="SUPFAM" id="SSF52172">
    <property type="entry name" value="CheY-like"/>
    <property type="match status" value="1"/>
</dbReference>
<dbReference type="InterPro" id="IPR001789">
    <property type="entry name" value="Sig_transdc_resp-reg_receiver"/>
</dbReference>
<dbReference type="Pfam" id="PF00072">
    <property type="entry name" value="Response_reg"/>
    <property type="match status" value="1"/>
</dbReference>
<reference evidence="4" key="1">
    <citation type="submission" date="2023-07" db="EMBL/GenBank/DDBJ databases">
        <authorList>
            <person name="Kim M.K."/>
        </authorList>
    </citation>
    <scope>NUCLEOTIDE SEQUENCE</scope>
    <source>
        <strain evidence="4">ASUV-10-1</strain>
    </source>
</reference>
<proteinExistence type="predicted"/>
<protein>
    <submittedName>
        <fullName evidence="4">Response regulator transcription factor</fullName>
    </submittedName>
</protein>
<dbReference type="SMART" id="SM00850">
    <property type="entry name" value="LytTR"/>
    <property type="match status" value="1"/>
</dbReference>
<organism evidence="4 5">
    <name type="scientific">Hymenobacter aranciens</name>
    <dbReference type="NCBI Taxonomy" id="3063996"/>
    <lineage>
        <taxon>Bacteria</taxon>
        <taxon>Pseudomonadati</taxon>
        <taxon>Bacteroidota</taxon>
        <taxon>Cytophagia</taxon>
        <taxon>Cytophagales</taxon>
        <taxon>Hymenobacteraceae</taxon>
        <taxon>Hymenobacter</taxon>
    </lineage>
</organism>
<dbReference type="Pfam" id="PF04397">
    <property type="entry name" value="LytTR"/>
    <property type="match status" value="1"/>
</dbReference>
<feature type="domain" description="Response regulatory" evidence="2">
    <location>
        <begin position="26"/>
        <end position="141"/>
    </location>
</feature>
<comment type="caution">
    <text evidence="4">The sequence shown here is derived from an EMBL/GenBank/DDBJ whole genome shotgun (WGS) entry which is preliminary data.</text>
</comment>
<dbReference type="Gene3D" id="2.40.50.1020">
    <property type="entry name" value="LytTr DNA-binding domain"/>
    <property type="match status" value="1"/>
</dbReference>
<keyword evidence="1" id="KW-0597">Phosphoprotein</keyword>
<dbReference type="Proteomes" id="UP001176429">
    <property type="component" value="Unassembled WGS sequence"/>
</dbReference>
<dbReference type="InterPro" id="IPR007492">
    <property type="entry name" value="LytTR_DNA-bd_dom"/>
</dbReference>
<feature type="modified residue" description="4-aspartylphosphate" evidence="1">
    <location>
        <position position="76"/>
    </location>
</feature>
<gene>
    <name evidence="4" type="ORF">Q5H93_09770</name>
</gene>
<dbReference type="PROSITE" id="PS50110">
    <property type="entry name" value="RESPONSE_REGULATORY"/>
    <property type="match status" value="1"/>
</dbReference>
<evidence type="ECO:0000313" key="4">
    <source>
        <dbReference type="EMBL" id="MDO7875016.1"/>
    </source>
</evidence>
<evidence type="ECO:0000313" key="5">
    <source>
        <dbReference type="Proteomes" id="UP001176429"/>
    </source>
</evidence>
<evidence type="ECO:0000259" key="2">
    <source>
        <dbReference type="PROSITE" id="PS50110"/>
    </source>
</evidence>
<dbReference type="InterPro" id="IPR011006">
    <property type="entry name" value="CheY-like_superfamily"/>
</dbReference>
<dbReference type="PANTHER" id="PTHR37299:SF1">
    <property type="entry name" value="STAGE 0 SPORULATION PROTEIN A HOMOLOG"/>
    <property type="match status" value="1"/>
</dbReference>
<dbReference type="PANTHER" id="PTHR37299">
    <property type="entry name" value="TRANSCRIPTIONAL REGULATOR-RELATED"/>
    <property type="match status" value="1"/>
</dbReference>
<dbReference type="InterPro" id="IPR046947">
    <property type="entry name" value="LytR-like"/>
</dbReference>
<dbReference type="EMBL" id="JAUQSY010000005">
    <property type="protein sequence ID" value="MDO7875016.1"/>
    <property type="molecule type" value="Genomic_DNA"/>
</dbReference>
<dbReference type="Gene3D" id="3.40.50.2300">
    <property type="match status" value="1"/>
</dbReference>
<evidence type="ECO:0000259" key="3">
    <source>
        <dbReference type="PROSITE" id="PS50930"/>
    </source>
</evidence>
<dbReference type="SMART" id="SM00448">
    <property type="entry name" value="REC"/>
    <property type="match status" value="1"/>
</dbReference>
<sequence length="269" mass="29849">MENTPYLLKEAAGAKASSVAKRLVASILIVEDNRMQAIVLQDCIESMGLRVIGPVAAATEALQLCEQELPSLAILDVKLNGEADGITLARQIMSLGEVPIVFVSATEDLATMARGWQLKPLGFLPKPYNLTSLRRLVELGVYGQVTTSVQHNSTVSEAEAAAPWLFVREQNLLVRVAIEDIMCVEIAQKYCLLQLKSGHRHSVRTTLAQLLRRLTRAGFAQVHRSWLVQLRHIKSVDPTTGVIRLPDDVEVPLGRIYRDELIERLRLLD</sequence>
<keyword evidence="5" id="KW-1185">Reference proteome</keyword>